<dbReference type="EMBL" id="AQHV01000010">
    <property type="protein sequence ID" value="KKB57023.1"/>
    <property type="molecule type" value="Genomic_DNA"/>
</dbReference>
<dbReference type="PATRIC" id="fig|927665.4.peg.1714"/>
<name>A0A0F5JH28_9BACT</name>
<evidence type="ECO:0000259" key="4">
    <source>
        <dbReference type="Pfam" id="PF13472"/>
    </source>
</evidence>
<evidence type="ECO:0008006" key="7">
    <source>
        <dbReference type="Google" id="ProtNLM"/>
    </source>
</evidence>
<sequence>MKKTLLLLCLLLCTAAYGQNKIKVACVGNSVTYGAGIENREVNSYPAQLQRMLGDDYEVVNFGKSGATLLNKGHRPYCEQEEYKAALDFAGDRVVIHLGLNDTDPRNWPNYRDHFVKDYLSLIASFRKANPDCRIWICRMTPISHRHPRFKSGTRDWYWMEQETIEEIARLANTGLIDLQEGLYNRPDLLPDALHPNTEGAGILAKTVYGELTGNYGGLHMPATYSDNMVLQREKPLLISGTANAGEKVTVQIAGQKKESVTASNGKWSVTLDPLQAGGPYELTIEASPATEKKSKKKVPASQKLTYKEVLVGEVWLCSGQSNMAFRVDELADSQRKELLEYADSQPQIRLFNMQPRWYTNAVEWDISVMDSLNRLQYYHDTRWTPCNKQTADKFSAVAFAFGRMLSDSLQVPVGLVLNAIGGSGTEAWIDRKTLEFEFTDILYNWTQNDFIQDWVRGRAVLNTKKSSDKLQRHPYEPCYLYETGIQPLQQYPIKGVIWYQGESNAQNIETHERLFPLLVESWRKNWGEEFPFYYVQLSSIDRPSWTWFRNSQRELMETIPNSGMAVSSDRGDSLNVHPVYKREIGERLARWALNKTYGHALSPSGPLFRSVEFRDNAAYITFDYADGLHTSDGQPIRTFEIAEHDGLFFPAQAEIIDGKVKIRSEKVTNPKLVRYGWQPFTRANLVNSDELPASTFRTKKQ</sequence>
<dbReference type="AlphaFoldDB" id="A0A0F5JH28"/>
<dbReference type="Pfam" id="PF13472">
    <property type="entry name" value="Lipase_GDSL_2"/>
    <property type="match status" value="1"/>
</dbReference>
<dbReference type="InterPro" id="IPR039329">
    <property type="entry name" value="SIAE"/>
</dbReference>
<evidence type="ECO:0000313" key="6">
    <source>
        <dbReference type="Proteomes" id="UP000033047"/>
    </source>
</evidence>
<reference evidence="5 6" key="1">
    <citation type="submission" date="2013-04" db="EMBL/GenBank/DDBJ databases">
        <title>The Genome Sequence of Parabacteroides goldsteinii DSM 19448.</title>
        <authorList>
            <consortium name="The Broad Institute Genomics Platform"/>
            <person name="Earl A."/>
            <person name="Ward D."/>
            <person name="Feldgarden M."/>
            <person name="Gevers D."/>
            <person name="Martens E."/>
            <person name="Sakamoto M."/>
            <person name="Benno Y."/>
            <person name="Song Y."/>
            <person name="Liu C."/>
            <person name="Lee J."/>
            <person name="Bolanos M."/>
            <person name="Vaisanen M.L."/>
            <person name="Finegold S.M."/>
            <person name="Walker B."/>
            <person name="Young S."/>
            <person name="Zeng Q."/>
            <person name="Gargeya S."/>
            <person name="Fitzgerald M."/>
            <person name="Haas B."/>
            <person name="Abouelleil A."/>
            <person name="Allen A.W."/>
            <person name="Alvarado L."/>
            <person name="Arachchi H.M."/>
            <person name="Berlin A.M."/>
            <person name="Chapman S.B."/>
            <person name="Gainer-Dewar J."/>
            <person name="Goldberg J."/>
            <person name="Griggs A."/>
            <person name="Gujja S."/>
            <person name="Hansen M."/>
            <person name="Howarth C."/>
            <person name="Imamovic A."/>
            <person name="Ireland A."/>
            <person name="Larimer J."/>
            <person name="McCowan C."/>
            <person name="Murphy C."/>
            <person name="Pearson M."/>
            <person name="Poon T.W."/>
            <person name="Priest M."/>
            <person name="Roberts A."/>
            <person name="Saif S."/>
            <person name="Shea T."/>
            <person name="Sisk P."/>
            <person name="Sykes S."/>
            <person name="Wortman J."/>
            <person name="Nusbaum C."/>
            <person name="Birren B."/>
        </authorList>
    </citation>
    <scope>NUCLEOTIDE SEQUENCE [LARGE SCALE GENOMIC DNA]</scope>
    <source>
        <strain evidence="5 6">DSM 19448</strain>
    </source>
</reference>
<dbReference type="Proteomes" id="UP000033047">
    <property type="component" value="Unassembled WGS sequence"/>
</dbReference>
<evidence type="ECO:0000259" key="3">
    <source>
        <dbReference type="Pfam" id="PF03629"/>
    </source>
</evidence>
<comment type="caution">
    <text evidence="5">The sequence shown here is derived from an EMBL/GenBank/DDBJ whole genome shotgun (WGS) entry which is preliminary data.</text>
</comment>
<keyword evidence="1" id="KW-0378">Hydrolase</keyword>
<feature type="domain" description="Sialate O-acetylesterase" evidence="3">
    <location>
        <begin position="314"/>
        <end position="593"/>
    </location>
</feature>
<dbReference type="Gene3D" id="3.40.50.1110">
    <property type="entry name" value="SGNH hydrolase"/>
    <property type="match status" value="2"/>
</dbReference>
<dbReference type="PANTHER" id="PTHR22901:SF0">
    <property type="entry name" value="SIALATE O-ACETYLESTERASE"/>
    <property type="match status" value="1"/>
</dbReference>
<proteinExistence type="predicted"/>
<dbReference type="InterPro" id="IPR013783">
    <property type="entry name" value="Ig-like_fold"/>
</dbReference>
<feature type="chain" id="PRO_5002489336" description="Sialate O-acetylesterase" evidence="2">
    <location>
        <begin position="19"/>
        <end position="702"/>
    </location>
</feature>
<dbReference type="InterPro" id="IPR036514">
    <property type="entry name" value="SGNH_hydro_sf"/>
</dbReference>
<protein>
    <recommendedName>
        <fullName evidence="7">Sialate O-acetylesterase</fullName>
    </recommendedName>
</protein>
<evidence type="ECO:0000313" key="5">
    <source>
        <dbReference type="EMBL" id="KKB57023.1"/>
    </source>
</evidence>
<feature type="domain" description="SGNH hydrolase-type esterase" evidence="4">
    <location>
        <begin position="26"/>
        <end position="201"/>
    </location>
</feature>
<dbReference type="InterPro" id="IPR013830">
    <property type="entry name" value="SGNH_hydro"/>
</dbReference>
<dbReference type="InterPro" id="IPR005181">
    <property type="entry name" value="SASA"/>
</dbReference>
<gene>
    <name evidence="5" type="ORF">HMPREF1535_01675</name>
</gene>
<dbReference type="SUPFAM" id="SSF52266">
    <property type="entry name" value="SGNH hydrolase"/>
    <property type="match status" value="2"/>
</dbReference>
<dbReference type="Gene3D" id="2.60.40.10">
    <property type="entry name" value="Immunoglobulins"/>
    <property type="match status" value="1"/>
</dbReference>
<dbReference type="RefSeq" id="WP_046145821.1">
    <property type="nucleotide sequence ID" value="NZ_KQ033912.1"/>
</dbReference>
<dbReference type="GO" id="GO:0001681">
    <property type="term" value="F:sialate O-acetylesterase activity"/>
    <property type="evidence" value="ECO:0007669"/>
    <property type="project" value="InterPro"/>
</dbReference>
<evidence type="ECO:0000256" key="2">
    <source>
        <dbReference type="SAM" id="SignalP"/>
    </source>
</evidence>
<feature type="signal peptide" evidence="2">
    <location>
        <begin position="1"/>
        <end position="18"/>
    </location>
</feature>
<accession>A0A0F5JH28</accession>
<dbReference type="GO" id="GO:0005975">
    <property type="term" value="P:carbohydrate metabolic process"/>
    <property type="evidence" value="ECO:0007669"/>
    <property type="project" value="TreeGrafter"/>
</dbReference>
<organism evidence="5 6">
    <name type="scientific">Parabacteroides goldsteinii DSM 19448 = WAL 12034</name>
    <dbReference type="NCBI Taxonomy" id="927665"/>
    <lineage>
        <taxon>Bacteria</taxon>
        <taxon>Pseudomonadati</taxon>
        <taxon>Bacteroidota</taxon>
        <taxon>Bacteroidia</taxon>
        <taxon>Bacteroidales</taxon>
        <taxon>Tannerellaceae</taxon>
        <taxon>Parabacteroides</taxon>
    </lineage>
</organism>
<dbReference type="PANTHER" id="PTHR22901">
    <property type="entry name" value="SIALATE O-ACETYLESTERASE"/>
    <property type="match status" value="1"/>
</dbReference>
<dbReference type="STRING" id="927665.HMPREF1535_01675"/>
<dbReference type="Pfam" id="PF03629">
    <property type="entry name" value="SASA"/>
    <property type="match status" value="1"/>
</dbReference>
<dbReference type="HOGENOM" id="CLU_015150_3_0_10"/>
<evidence type="ECO:0000256" key="1">
    <source>
        <dbReference type="ARBA" id="ARBA00022801"/>
    </source>
</evidence>
<keyword evidence="2" id="KW-0732">Signal</keyword>